<dbReference type="PANTHER" id="PTHR31147:SF50">
    <property type="entry name" value="BNAA08G13330D PROTEIN"/>
    <property type="match status" value="1"/>
</dbReference>
<name>A0A6D2KR70_9BRAS</name>
<dbReference type="Gene3D" id="3.30.559.10">
    <property type="entry name" value="Chloramphenicol acetyltransferase-like domain"/>
    <property type="match status" value="2"/>
</dbReference>
<evidence type="ECO:0000313" key="2">
    <source>
        <dbReference type="EMBL" id="CAA7055629.1"/>
    </source>
</evidence>
<proteinExistence type="inferred from homology"/>
<protein>
    <submittedName>
        <fullName evidence="2">Uncharacterized protein</fullName>
    </submittedName>
</protein>
<sequence length="403" mass="45446">MYAFIYVFEANQRNQDDPVSLLRKALSDLLVSYYPLSGKLMRRKIDRKLQLVCNWEGVPFAVATADRDLRSLNYIENFSDEVALQLVHELEVNYESEIGCHPFSLQVTRFPCGGFTIGIAVTHALCDGYGVATIFNALTELARGKTEPSIVPVWQRERLVEKIDDEPARVPGAGRESLMAISPYMPSSDMVIETINILAETIKRLKDTVVLKESFTTFEVLCAYIWKSTSRALKLNLDGLTVLNITVGIRNVLEPPLPEGYYGNAYVDVFIDSTVRELDKSSISDIAKLVKRAKNTVLDKRYVEEELKNTERMVKEDAKFKGVTDGVFLMTDLRNTGLFKSNDFGWNEPLNIWPLTPDQDIPSNIGIIMRPSKLDPSMEGGAKVVMTLPRDAMVNFKKEILLM</sequence>
<evidence type="ECO:0000313" key="3">
    <source>
        <dbReference type="Proteomes" id="UP000467841"/>
    </source>
</evidence>
<dbReference type="InterPro" id="IPR023213">
    <property type="entry name" value="CAT-like_dom_sf"/>
</dbReference>
<dbReference type="AlphaFoldDB" id="A0A6D2KR70"/>
<keyword evidence="3" id="KW-1185">Reference proteome</keyword>
<comment type="caution">
    <text evidence="2">The sequence shown here is derived from an EMBL/GenBank/DDBJ whole genome shotgun (WGS) entry which is preliminary data.</text>
</comment>
<dbReference type="InterPro" id="IPR050898">
    <property type="entry name" value="Plant_acyltransferase"/>
</dbReference>
<organism evidence="2 3">
    <name type="scientific">Microthlaspi erraticum</name>
    <dbReference type="NCBI Taxonomy" id="1685480"/>
    <lineage>
        <taxon>Eukaryota</taxon>
        <taxon>Viridiplantae</taxon>
        <taxon>Streptophyta</taxon>
        <taxon>Embryophyta</taxon>
        <taxon>Tracheophyta</taxon>
        <taxon>Spermatophyta</taxon>
        <taxon>Magnoliopsida</taxon>
        <taxon>eudicotyledons</taxon>
        <taxon>Gunneridae</taxon>
        <taxon>Pentapetalae</taxon>
        <taxon>rosids</taxon>
        <taxon>malvids</taxon>
        <taxon>Brassicales</taxon>
        <taxon>Brassicaceae</taxon>
        <taxon>Coluteocarpeae</taxon>
        <taxon>Microthlaspi</taxon>
    </lineage>
</organism>
<gene>
    <name evidence="2" type="ORF">MERR_LOCUS42865</name>
</gene>
<reference evidence="2" key="1">
    <citation type="submission" date="2020-01" db="EMBL/GenBank/DDBJ databases">
        <authorList>
            <person name="Mishra B."/>
        </authorList>
    </citation>
    <scope>NUCLEOTIDE SEQUENCE [LARGE SCALE GENOMIC DNA]</scope>
</reference>
<accession>A0A6D2KR70</accession>
<dbReference type="Proteomes" id="UP000467841">
    <property type="component" value="Unassembled WGS sequence"/>
</dbReference>
<dbReference type="OrthoDB" id="671439at2759"/>
<evidence type="ECO:0000256" key="1">
    <source>
        <dbReference type="ARBA" id="ARBA00009861"/>
    </source>
</evidence>
<dbReference type="PANTHER" id="PTHR31147">
    <property type="entry name" value="ACYL TRANSFERASE 4"/>
    <property type="match status" value="1"/>
</dbReference>
<dbReference type="EMBL" id="CACVBM020001607">
    <property type="protein sequence ID" value="CAA7055629.1"/>
    <property type="molecule type" value="Genomic_DNA"/>
</dbReference>
<comment type="similarity">
    <text evidence="1">Belongs to the plant acyltransferase family.</text>
</comment>
<dbReference type="Pfam" id="PF02458">
    <property type="entry name" value="Transferase"/>
    <property type="match status" value="1"/>
</dbReference>